<dbReference type="SMART" id="SM00248">
    <property type="entry name" value="ANK"/>
    <property type="match status" value="10"/>
</dbReference>
<evidence type="ECO:0000256" key="4">
    <source>
        <dbReference type="SAM" id="SignalP"/>
    </source>
</evidence>
<proteinExistence type="predicted"/>
<keyword evidence="1" id="KW-0677">Repeat</keyword>
<name>A0AA42BLR8_9RALS</name>
<keyword evidence="4" id="KW-0732">Signal</keyword>
<dbReference type="PANTHER" id="PTHR24198:SF165">
    <property type="entry name" value="ANKYRIN REPEAT-CONTAINING PROTEIN-RELATED"/>
    <property type="match status" value="1"/>
</dbReference>
<sequence length="1051" mass="111972">MASLLSAIALTATAAQPAPAAAKATAPAQQSQCACESIFREYKAADTPQTIALFTAVETSDEAAFSAALAQVDHPGDYALKGMPLLHALLMPPHDLRSKEQTYWDMAPEEAARLRQGWQALLPARTRMLAALLATHPALDDMTYESRRPSLHLTMLYGTPQIMDMLLAAGAKPDQRNDDYRKPLEFLLSRDFEFAVRMTYLPRLVDRATMTRMVLALFRAGATRPYLSIDEHPNAEMLSLLKDKEGRVRPAADFLAWMRFVEMTEGSEPLQALAATGTKPAGEEGLNALIMAAYTGNTGALPVLMDLGPRMVPNTAYGATRERDAWLDAAQAALAGGYPDIARQLLRKDMPFDQKSERVEGSFVKVEASNDPILNQAASEGDITTLKRLLALGAPVDGNTADEYGRTPLLNAMQAHHPEAVTVLLAAGADPLFQRKYSSESALKIAVEADDPSILRQLLAASKPEALKTLLRDRAHSPVNAVLAKRSKHSVEMLRQLASAGADLKTLDSSAILHAVENRDEALAAYLIDAGVPVNPVARATQKDQGYGDSGADTPPLQLAISLGQNTIVEQLLAKGADPLGLTPDGASTLFQVIARKDDAMLERLQRAGAKLDDPRLPTAPAEYALLNAALLSGDAAALRRISQANGQPPADACLLSGAEGILLDTPGYFAALREAGFTGTRNACVRGAVPLSQRVVLGLLNEQQLAVARHDTVVDVLRQLKASGADLNATLRDGSTALNTAIRLGRTELADALLAAGASPDAADANGRSAAWVALETGQPNMLALLAKHNAHFDKASAPAGQSFSTTLACHTTPAFSTTLKNAGVTLKQVACATPATTRPSAKETGKQGTVVRLPGHYYLQGVREVGGELQLSKDGRFDYVMSYGAVDILAQGAWRSDGKRVYLDTPPIEPISVIAGVSAQTAPDDPADLLTVRVYVKDRPVKVEVAMSSAEADYRAESGKGFSLAEPNSVTAPIAPGKLKALSVFLPLPSGERWHAVDIAALDPAARSIRIDLALPESASRSPLHMMLVQGEDGALVDGERGRLRYVKQ</sequence>
<feature type="repeat" description="ANK" evidence="3">
    <location>
        <begin position="146"/>
        <end position="178"/>
    </location>
</feature>
<dbReference type="AlphaFoldDB" id="A0AA42BLR8"/>
<dbReference type="EMBL" id="JAMYWC010000005">
    <property type="protein sequence ID" value="MCP1174197.1"/>
    <property type="molecule type" value="Genomic_DNA"/>
</dbReference>
<dbReference type="Proteomes" id="UP001162793">
    <property type="component" value="Unassembled WGS sequence"/>
</dbReference>
<dbReference type="RefSeq" id="WP_253539480.1">
    <property type="nucleotide sequence ID" value="NZ_JAMYWC010000005.1"/>
</dbReference>
<dbReference type="SUPFAM" id="SSF48403">
    <property type="entry name" value="Ankyrin repeat"/>
    <property type="match status" value="3"/>
</dbReference>
<dbReference type="InterPro" id="IPR002110">
    <property type="entry name" value="Ankyrin_rpt"/>
</dbReference>
<keyword evidence="6" id="KW-1185">Reference proteome</keyword>
<comment type="caution">
    <text evidence="5">The sequence shown here is derived from an EMBL/GenBank/DDBJ whole genome shotgun (WGS) entry which is preliminary data.</text>
</comment>
<protein>
    <submittedName>
        <fullName evidence="5">Ankyrin repeat domain-containing protein</fullName>
    </submittedName>
</protein>
<dbReference type="InterPro" id="IPR036770">
    <property type="entry name" value="Ankyrin_rpt-contain_sf"/>
</dbReference>
<feature type="chain" id="PRO_5041464924" evidence="4">
    <location>
        <begin position="21"/>
        <end position="1051"/>
    </location>
</feature>
<dbReference type="PROSITE" id="PS50297">
    <property type="entry name" value="ANK_REP_REGION"/>
    <property type="match status" value="2"/>
</dbReference>
<feature type="repeat" description="ANK" evidence="3">
    <location>
        <begin position="734"/>
        <end position="766"/>
    </location>
</feature>
<dbReference type="PROSITE" id="PS50088">
    <property type="entry name" value="ANK_REPEAT"/>
    <property type="match status" value="3"/>
</dbReference>
<accession>A0AA42BLR8</accession>
<evidence type="ECO:0000313" key="5">
    <source>
        <dbReference type="EMBL" id="MCP1174197.1"/>
    </source>
</evidence>
<feature type="signal peptide" evidence="4">
    <location>
        <begin position="1"/>
        <end position="20"/>
    </location>
</feature>
<evidence type="ECO:0000256" key="1">
    <source>
        <dbReference type="ARBA" id="ARBA00022737"/>
    </source>
</evidence>
<reference evidence="6" key="1">
    <citation type="journal article" date="2023" name="Front. Microbiol.">
        <title>Ralstonia chuxiongensis sp. nov., Ralstonia mojiangensis sp. nov., and Ralstonia soli sp. nov., isolated from tobacco fields, are three novel species in the family Burkholderiaceae.</title>
        <authorList>
            <person name="Lu C.H."/>
            <person name="Zhang Y.Y."/>
            <person name="Jiang N."/>
            <person name="Chen W."/>
            <person name="Shao X."/>
            <person name="Zhao Z.M."/>
            <person name="Lu W.L."/>
            <person name="Hu X."/>
            <person name="Xi Y.X."/>
            <person name="Zou S.Y."/>
            <person name="Wei Q.J."/>
            <person name="Lin Z.L."/>
            <person name="Gong L."/>
            <person name="Gai X.T."/>
            <person name="Zhang L.Q."/>
            <person name="Li J.Y."/>
            <person name="Jin Y."/>
            <person name="Xia Z.Y."/>
        </authorList>
    </citation>
    <scope>NUCLEOTIDE SEQUENCE [LARGE SCALE GENOMIC DNA]</scope>
    <source>
        <strain evidence="6">21YRMH01-3</strain>
    </source>
</reference>
<evidence type="ECO:0000256" key="3">
    <source>
        <dbReference type="PROSITE-ProRule" id="PRU00023"/>
    </source>
</evidence>
<evidence type="ECO:0000313" key="6">
    <source>
        <dbReference type="Proteomes" id="UP001162793"/>
    </source>
</evidence>
<organism evidence="5 6">
    <name type="scientific">Ralstonia chuxiongensis</name>
    <dbReference type="NCBI Taxonomy" id="2957504"/>
    <lineage>
        <taxon>Bacteria</taxon>
        <taxon>Pseudomonadati</taxon>
        <taxon>Pseudomonadota</taxon>
        <taxon>Betaproteobacteria</taxon>
        <taxon>Burkholderiales</taxon>
        <taxon>Burkholderiaceae</taxon>
        <taxon>Ralstonia</taxon>
    </lineage>
</organism>
<keyword evidence="2 3" id="KW-0040">ANK repeat</keyword>
<dbReference type="PANTHER" id="PTHR24198">
    <property type="entry name" value="ANKYRIN REPEAT AND PROTEIN KINASE DOMAIN-CONTAINING PROTEIN"/>
    <property type="match status" value="1"/>
</dbReference>
<gene>
    <name evidence="5" type="ORF">NKG59_17665</name>
</gene>
<dbReference type="Gene3D" id="1.25.40.20">
    <property type="entry name" value="Ankyrin repeat-containing domain"/>
    <property type="match status" value="4"/>
</dbReference>
<feature type="repeat" description="ANK" evidence="3">
    <location>
        <begin position="404"/>
        <end position="436"/>
    </location>
</feature>
<dbReference type="Pfam" id="PF12796">
    <property type="entry name" value="Ank_2"/>
    <property type="match status" value="2"/>
</dbReference>
<evidence type="ECO:0000256" key="2">
    <source>
        <dbReference type="ARBA" id="ARBA00023043"/>
    </source>
</evidence>